<evidence type="ECO:0000313" key="1">
    <source>
        <dbReference type="EMBL" id="MBP0726764.1"/>
    </source>
</evidence>
<name>A0A940NR58_9BACI</name>
<comment type="caution">
    <text evidence="1">The sequence shown here is derived from an EMBL/GenBank/DDBJ whole genome shotgun (WGS) entry which is preliminary data.</text>
</comment>
<organism evidence="1 2">
    <name type="scientific">Gottfriedia endophytica</name>
    <dbReference type="NCBI Taxonomy" id="2820819"/>
    <lineage>
        <taxon>Bacteria</taxon>
        <taxon>Bacillati</taxon>
        <taxon>Bacillota</taxon>
        <taxon>Bacilli</taxon>
        <taxon>Bacillales</taxon>
        <taxon>Bacillaceae</taxon>
        <taxon>Gottfriedia</taxon>
    </lineage>
</organism>
<gene>
    <name evidence="1" type="ORF">J5Y03_16520</name>
</gene>
<dbReference type="EMBL" id="JAGIYQ010000014">
    <property type="protein sequence ID" value="MBP0726764.1"/>
    <property type="molecule type" value="Genomic_DNA"/>
</dbReference>
<reference evidence="1" key="1">
    <citation type="submission" date="2021-04" db="EMBL/GenBank/DDBJ databases">
        <title>Genome seq and assembly of Bacillus sp.</title>
        <authorList>
            <person name="Chhetri G."/>
        </authorList>
    </citation>
    <scope>NUCLEOTIDE SEQUENCE</scope>
    <source>
        <strain evidence="1">RG28</strain>
    </source>
</reference>
<proteinExistence type="predicted"/>
<protein>
    <submittedName>
        <fullName evidence="1">Uncharacterized protein</fullName>
    </submittedName>
</protein>
<dbReference type="AlphaFoldDB" id="A0A940NR58"/>
<sequence length="101" mass="12167">MIVKIGFEYEKDTVYFRCPAKVGRNIRKLQRDFFRWLYDRKNDHPYWVPFGVNEDGTEEFGLSYNEDAFIYWLNNVRFKKGKTVAFLINNPKSLPKKTISF</sequence>
<dbReference type="RefSeq" id="WP_209407106.1">
    <property type="nucleotide sequence ID" value="NZ_JAGIYQ010000014.1"/>
</dbReference>
<keyword evidence="2" id="KW-1185">Reference proteome</keyword>
<accession>A0A940NR58</accession>
<evidence type="ECO:0000313" key="2">
    <source>
        <dbReference type="Proteomes" id="UP000682134"/>
    </source>
</evidence>
<dbReference type="Proteomes" id="UP000682134">
    <property type="component" value="Unassembled WGS sequence"/>
</dbReference>